<dbReference type="SUPFAM" id="SSF46894">
    <property type="entry name" value="C-terminal effector domain of the bipartite response regulators"/>
    <property type="match status" value="1"/>
</dbReference>
<dbReference type="EMBL" id="FZOS01000002">
    <property type="protein sequence ID" value="SNS20360.1"/>
    <property type="molecule type" value="Genomic_DNA"/>
</dbReference>
<dbReference type="Proteomes" id="UP000198281">
    <property type="component" value="Unassembled WGS sequence"/>
</dbReference>
<evidence type="ECO:0000259" key="3">
    <source>
        <dbReference type="PROSITE" id="PS51755"/>
    </source>
</evidence>
<organism evidence="4 5">
    <name type="scientific">Edaphosphingomonas laterariae</name>
    <dbReference type="NCBI Taxonomy" id="861865"/>
    <lineage>
        <taxon>Bacteria</taxon>
        <taxon>Pseudomonadati</taxon>
        <taxon>Pseudomonadota</taxon>
        <taxon>Alphaproteobacteria</taxon>
        <taxon>Sphingomonadales</taxon>
        <taxon>Rhizorhabdaceae</taxon>
        <taxon>Edaphosphingomonas</taxon>
    </lineage>
</organism>
<protein>
    <submittedName>
        <fullName evidence="4">Transcriptional regulatory protein, C terminal</fullName>
    </submittedName>
</protein>
<gene>
    <name evidence="4" type="ORF">SAMN06295912_102250</name>
</gene>
<accession>A0A239CJR6</accession>
<dbReference type="PROSITE" id="PS51755">
    <property type="entry name" value="OMPR_PHOB"/>
    <property type="match status" value="1"/>
</dbReference>
<evidence type="ECO:0000313" key="5">
    <source>
        <dbReference type="Proteomes" id="UP000198281"/>
    </source>
</evidence>
<feature type="DNA-binding region" description="OmpR/PhoB-type" evidence="2">
    <location>
        <begin position="20"/>
        <end position="113"/>
    </location>
</feature>
<dbReference type="GO" id="GO:0003677">
    <property type="term" value="F:DNA binding"/>
    <property type="evidence" value="ECO:0007669"/>
    <property type="project" value="UniProtKB-UniRule"/>
</dbReference>
<dbReference type="InterPro" id="IPR016032">
    <property type="entry name" value="Sig_transdc_resp-reg_C-effctor"/>
</dbReference>
<keyword evidence="1 2" id="KW-0238">DNA-binding</keyword>
<proteinExistence type="predicted"/>
<evidence type="ECO:0000313" key="4">
    <source>
        <dbReference type="EMBL" id="SNS20360.1"/>
    </source>
</evidence>
<keyword evidence="5" id="KW-1185">Reference proteome</keyword>
<reference evidence="5" key="1">
    <citation type="submission" date="2017-06" db="EMBL/GenBank/DDBJ databases">
        <authorList>
            <person name="Varghese N."/>
            <person name="Submissions S."/>
        </authorList>
    </citation>
    <scope>NUCLEOTIDE SEQUENCE [LARGE SCALE GENOMIC DNA]</scope>
    <source>
        <strain evidence="5">LNB2</strain>
    </source>
</reference>
<dbReference type="InterPro" id="IPR001867">
    <property type="entry name" value="OmpR/PhoB-type_DNA-bd"/>
</dbReference>
<dbReference type="GO" id="GO:0006355">
    <property type="term" value="P:regulation of DNA-templated transcription"/>
    <property type="evidence" value="ECO:0007669"/>
    <property type="project" value="InterPro"/>
</dbReference>
<dbReference type="InterPro" id="IPR036388">
    <property type="entry name" value="WH-like_DNA-bd_sf"/>
</dbReference>
<name>A0A239CJR6_9SPHN</name>
<dbReference type="RefSeq" id="WP_089218240.1">
    <property type="nucleotide sequence ID" value="NZ_FZOS01000002.1"/>
</dbReference>
<dbReference type="Gene3D" id="1.10.10.10">
    <property type="entry name" value="Winged helix-like DNA-binding domain superfamily/Winged helix DNA-binding domain"/>
    <property type="match status" value="1"/>
</dbReference>
<dbReference type="GO" id="GO:0000160">
    <property type="term" value="P:phosphorelay signal transduction system"/>
    <property type="evidence" value="ECO:0007669"/>
    <property type="project" value="InterPro"/>
</dbReference>
<dbReference type="AlphaFoldDB" id="A0A239CJR6"/>
<evidence type="ECO:0000256" key="1">
    <source>
        <dbReference type="ARBA" id="ARBA00023125"/>
    </source>
</evidence>
<sequence>MMQPFGPAFCNHCGYDLRQDRPIGSGGLFLDPGSRIAIWRGQQVRLRPSTFEALHALVKARGAAVSHGVLAERIGSEGEDAGRSMAVRIAEIRRVMPGAPIINLFGHGYAWRPQGDRK</sequence>
<dbReference type="SMART" id="SM00862">
    <property type="entry name" value="Trans_reg_C"/>
    <property type="match status" value="1"/>
</dbReference>
<evidence type="ECO:0000256" key="2">
    <source>
        <dbReference type="PROSITE-ProRule" id="PRU01091"/>
    </source>
</evidence>
<feature type="domain" description="OmpR/PhoB-type" evidence="3">
    <location>
        <begin position="20"/>
        <end position="113"/>
    </location>
</feature>
<dbReference type="Pfam" id="PF00486">
    <property type="entry name" value="Trans_reg_C"/>
    <property type="match status" value="1"/>
</dbReference>
<dbReference type="OrthoDB" id="7433154at2"/>